<comment type="caution">
    <text evidence="2">The sequence shown here is derived from an EMBL/GenBank/DDBJ whole genome shotgun (WGS) entry which is preliminary data.</text>
</comment>
<protein>
    <submittedName>
        <fullName evidence="2">Uncharacterized protein</fullName>
    </submittedName>
</protein>
<accession>A0ABD1Z627</accession>
<proteinExistence type="predicted"/>
<organism evidence="2 3">
    <name type="scientific">Riccia fluitans</name>
    <dbReference type="NCBI Taxonomy" id="41844"/>
    <lineage>
        <taxon>Eukaryota</taxon>
        <taxon>Viridiplantae</taxon>
        <taxon>Streptophyta</taxon>
        <taxon>Embryophyta</taxon>
        <taxon>Marchantiophyta</taxon>
        <taxon>Marchantiopsida</taxon>
        <taxon>Marchantiidae</taxon>
        <taxon>Marchantiales</taxon>
        <taxon>Ricciaceae</taxon>
        <taxon>Riccia</taxon>
    </lineage>
</organism>
<evidence type="ECO:0000256" key="1">
    <source>
        <dbReference type="SAM" id="MobiDB-lite"/>
    </source>
</evidence>
<gene>
    <name evidence="2" type="ORF">R1flu_010814</name>
</gene>
<evidence type="ECO:0000313" key="2">
    <source>
        <dbReference type="EMBL" id="KAL2643227.1"/>
    </source>
</evidence>
<evidence type="ECO:0000313" key="3">
    <source>
        <dbReference type="Proteomes" id="UP001605036"/>
    </source>
</evidence>
<keyword evidence="3" id="KW-1185">Reference proteome</keyword>
<reference evidence="2 3" key="1">
    <citation type="submission" date="2024-09" db="EMBL/GenBank/DDBJ databases">
        <title>Chromosome-scale assembly of Riccia fluitans.</title>
        <authorList>
            <person name="Paukszto L."/>
            <person name="Sawicki J."/>
            <person name="Karawczyk K."/>
            <person name="Piernik-Szablinska J."/>
            <person name="Szczecinska M."/>
            <person name="Mazdziarz M."/>
        </authorList>
    </citation>
    <scope>NUCLEOTIDE SEQUENCE [LARGE SCALE GENOMIC DNA]</scope>
    <source>
        <strain evidence="2">Rf_01</strain>
        <tissue evidence="2">Aerial parts of the thallus</tissue>
    </source>
</reference>
<feature type="compositionally biased region" description="Low complexity" evidence="1">
    <location>
        <begin position="30"/>
        <end position="45"/>
    </location>
</feature>
<dbReference type="AlphaFoldDB" id="A0ABD1Z627"/>
<name>A0ABD1Z627_9MARC</name>
<sequence>MLLGHSLIRFATDSEIRRPGYTQELSPLPATSARGSGCSRAASTRVTQAGSAVERAGRAPAGTRPHTGAVWTSGLGVPRAKTSARVAGSLGDQIASTGL</sequence>
<feature type="region of interest" description="Disordered" evidence="1">
    <location>
        <begin position="22"/>
        <end position="74"/>
    </location>
</feature>
<dbReference type="EMBL" id="JBHFFA010000002">
    <property type="protein sequence ID" value="KAL2643227.1"/>
    <property type="molecule type" value="Genomic_DNA"/>
</dbReference>
<dbReference type="Proteomes" id="UP001605036">
    <property type="component" value="Unassembled WGS sequence"/>
</dbReference>